<feature type="transmembrane region" description="Helical" evidence="21">
    <location>
        <begin position="141"/>
        <end position="166"/>
    </location>
</feature>
<keyword evidence="6" id="KW-0808">Transferase</keyword>
<keyword evidence="9" id="KW-0573">Peptidoglycan synthesis</keyword>
<evidence type="ECO:0000256" key="15">
    <source>
        <dbReference type="ARBA" id="ARBA00033270"/>
    </source>
</evidence>
<evidence type="ECO:0000256" key="10">
    <source>
        <dbReference type="ARBA" id="ARBA00022989"/>
    </source>
</evidence>
<dbReference type="STRING" id="1802532.A2210_02800"/>
<evidence type="ECO:0000313" key="23">
    <source>
        <dbReference type="Proteomes" id="UP000177855"/>
    </source>
</evidence>
<dbReference type="PANTHER" id="PTHR30474:SF2">
    <property type="entry name" value="PEPTIDOGLYCAN GLYCOSYLTRANSFERASE FTSW-RELATED"/>
    <property type="match status" value="1"/>
</dbReference>
<dbReference type="GO" id="GO:0008955">
    <property type="term" value="F:peptidoglycan glycosyltransferase activity"/>
    <property type="evidence" value="ECO:0007669"/>
    <property type="project" value="UniProtKB-EC"/>
</dbReference>
<dbReference type="GO" id="GO:0015648">
    <property type="term" value="F:lipid-linked peptidoglycan transporter activity"/>
    <property type="evidence" value="ECO:0007669"/>
    <property type="project" value="TreeGrafter"/>
</dbReference>
<keyword evidence="4 22" id="KW-0132">Cell division</keyword>
<evidence type="ECO:0000256" key="9">
    <source>
        <dbReference type="ARBA" id="ARBA00022984"/>
    </source>
</evidence>
<accession>A0A1F8CJY0</accession>
<feature type="transmembrane region" description="Helical" evidence="21">
    <location>
        <begin position="76"/>
        <end position="96"/>
    </location>
</feature>
<evidence type="ECO:0000256" key="19">
    <source>
        <dbReference type="ARBA" id="ARBA00044770"/>
    </source>
</evidence>
<dbReference type="GO" id="GO:0051301">
    <property type="term" value="P:cell division"/>
    <property type="evidence" value="ECO:0007669"/>
    <property type="project" value="UniProtKB-KW"/>
</dbReference>
<evidence type="ECO:0000256" key="12">
    <source>
        <dbReference type="ARBA" id="ARBA00023306"/>
    </source>
</evidence>
<dbReference type="GO" id="GO:0071555">
    <property type="term" value="P:cell wall organization"/>
    <property type="evidence" value="ECO:0007669"/>
    <property type="project" value="UniProtKB-KW"/>
</dbReference>
<dbReference type="GO" id="GO:0005886">
    <property type="term" value="C:plasma membrane"/>
    <property type="evidence" value="ECO:0007669"/>
    <property type="project" value="UniProtKB-SubCell"/>
</dbReference>
<feature type="transmembrane region" description="Helical" evidence="21">
    <location>
        <begin position="227"/>
        <end position="244"/>
    </location>
</feature>
<evidence type="ECO:0000256" key="4">
    <source>
        <dbReference type="ARBA" id="ARBA00022618"/>
    </source>
</evidence>
<dbReference type="GO" id="GO:0009252">
    <property type="term" value="P:peptidoglycan biosynthetic process"/>
    <property type="evidence" value="ECO:0007669"/>
    <property type="project" value="UniProtKB-KW"/>
</dbReference>
<evidence type="ECO:0000256" key="14">
    <source>
        <dbReference type="ARBA" id="ARBA00032370"/>
    </source>
</evidence>
<feature type="transmembrane region" description="Helical" evidence="21">
    <location>
        <begin position="172"/>
        <end position="198"/>
    </location>
</feature>
<evidence type="ECO:0000256" key="21">
    <source>
        <dbReference type="SAM" id="Phobius"/>
    </source>
</evidence>
<protein>
    <recommendedName>
        <fullName evidence="17">Probable peptidoglycan glycosyltransferase FtsW</fullName>
        <ecNumber evidence="19">2.4.99.28</ecNumber>
    </recommendedName>
    <alternativeName>
        <fullName evidence="18">Cell division protein FtsW</fullName>
    </alternativeName>
    <alternativeName>
        <fullName evidence="15">Cell wall polymerase</fullName>
    </alternativeName>
    <alternativeName>
        <fullName evidence="14">Peptidoglycan polymerase</fullName>
    </alternativeName>
</protein>
<organism evidence="22 23">
    <name type="scientific">Candidatus Woesebacteria bacterium RIFOXYA1_FULL_40_18</name>
    <dbReference type="NCBI Taxonomy" id="1802532"/>
    <lineage>
        <taxon>Bacteria</taxon>
        <taxon>Candidatus Woeseibacteriota</taxon>
    </lineage>
</organism>
<comment type="subcellular location">
    <subcellularLocation>
        <location evidence="1">Cell membrane</location>
        <topology evidence="1">Multi-pass membrane protein</topology>
    </subcellularLocation>
</comment>
<dbReference type="NCBIfam" id="TIGR02614">
    <property type="entry name" value="ftsW"/>
    <property type="match status" value="1"/>
</dbReference>
<dbReference type="Proteomes" id="UP000177855">
    <property type="component" value="Unassembled WGS sequence"/>
</dbReference>
<evidence type="ECO:0000256" key="13">
    <source>
        <dbReference type="ARBA" id="ARBA00023316"/>
    </source>
</evidence>
<evidence type="ECO:0000256" key="18">
    <source>
        <dbReference type="ARBA" id="ARBA00041418"/>
    </source>
</evidence>
<evidence type="ECO:0000256" key="20">
    <source>
        <dbReference type="ARBA" id="ARBA00049902"/>
    </source>
</evidence>
<keyword evidence="7 21" id="KW-0812">Transmembrane</keyword>
<evidence type="ECO:0000256" key="6">
    <source>
        <dbReference type="ARBA" id="ARBA00022679"/>
    </source>
</evidence>
<evidence type="ECO:0000256" key="16">
    <source>
        <dbReference type="ARBA" id="ARBA00038053"/>
    </source>
</evidence>
<evidence type="ECO:0000256" key="1">
    <source>
        <dbReference type="ARBA" id="ARBA00004651"/>
    </source>
</evidence>
<dbReference type="GO" id="GO:0008360">
    <property type="term" value="P:regulation of cell shape"/>
    <property type="evidence" value="ECO:0007669"/>
    <property type="project" value="UniProtKB-KW"/>
</dbReference>
<dbReference type="EC" id="2.4.99.28" evidence="19"/>
<comment type="caution">
    <text evidence="22">The sequence shown here is derived from an EMBL/GenBank/DDBJ whole genome shotgun (WGS) entry which is preliminary data.</text>
</comment>
<evidence type="ECO:0000256" key="2">
    <source>
        <dbReference type="ARBA" id="ARBA00004752"/>
    </source>
</evidence>
<comment type="similarity">
    <text evidence="16">Belongs to the SEDS family. FtsW subfamily.</text>
</comment>
<sequence length="358" mass="38610">MRLKKQKKTQDRTLLILIFLLTALGLIAVADASAPLALNSFGDKFYFVKAQAIWGLVGVVLLFISSRIHFSFWEKLATPLFWLSVVALGLVLIPGLGLKVLGARRWFIMGPISIQPAEIVKLTMVIYMAKLAKGEKGPLSYFIPLGVVCGLIMLQPDLGTTLVIVITSFAQIFSSGIGLLAFFGASLVGAASAFILIITSDYRRARLMTFLKAAEDPLGRDYHIRQVLLALGSGGLFGIGLGQSRQKFLFLPEAATDSIFAIIAEETGFIGSIILIFLFGFFVYKVFVIAGRVEDKFAKVLAIGIAAWIGGQAFLNIGSMVALTPLTGIPLPFFSYGGSSLVMALFACGILLNISKEV</sequence>
<keyword evidence="12" id="KW-0131">Cell cycle</keyword>
<name>A0A1F8CJY0_9BACT</name>
<keyword evidence="5" id="KW-0328">Glycosyltransferase</keyword>
<dbReference type="GO" id="GO:0032153">
    <property type="term" value="C:cell division site"/>
    <property type="evidence" value="ECO:0007669"/>
    <property type="project" value="TreeGrafter"/>
</dbReference>
<evidence type="ECO:0000256" key="5">
    <source>
        <dbReference type="ARBA" id="ARBA00022676"/>
    </source>
</evidence>
<evidence type="ECO:0000313" key="22">
    <source>
        <dbReference type="EMBL" id="OGM76561.1"/>
    </source>
</evidence>
<keyword evidence="10 21" id="KW-1133">Transmembrane helix</keyword>
<evidence type="ECO:0000256" key="8">
    <source>
        <dbReference type="ARBA" id="ARBA00022960"/>
    </source>
</evidence>
<dbReference type="Pfam" id="PF01098">
    <property type="entry name" value="FTSW_RODA_SPOVE"/>
    <property type="match status" value="1"/>
</dbReference>
<dbReference type="InterPro" id="IPR001182">
    <property type="entry name" value="FtsW/RodA"/>
</dbReference>
<reference evidence="22 23" key="1">
    <citation type="journal article" date="2016" name="Nat. Commun.">
        <title>Thousands of microbial genomes shed light on interconnected biogeochemical processes in an aquifer system.</title>
        <authorList>
            <person name="Anantharaman K."/>
            <person name="Brown C.T."/>
            <person name="Hug L.A."/>
            <person name="Sharon I."/>
            <person name="Castelle C.J."/>
            <person name="Probst A.J."/>
            <person name="Thomas B.C."/>
            <person name="Singh A."/>
            <person name="Wilkins M.J."/>
            <person name="Karaoz U."/>
            <person name="Brodie E.L."/>
            <person name="Williams K.H."/>
            <person name="Hubbard S.S."/>
            <person name="Banfield J.F."/>
        </authorList>
    </citation>
    <scope>NUCLEOTIDE SEQUENCE [LARGE SCALE GENOMIC DNA]</scope>
</reference>
<keyword evidence="8" id="KW-0133">Cell shape</keyword>
<feature type="transmembrane region" description="Helical" evidence="21">
    <location>
        <begin position="269"/>
        <end position="288"/>
    </location>
</feature>
<gene>
    <name evidence="22" type="ORF">A2210_02800</name>
</gene>
<keyword evidence="11 21" id="KW-0472">Membrane</keyword>
<proteinExistence type="inferred from homology"/>
<evidence type="ECO:0000256" key="17">
    <source>
        <dbReference type="ARBA" id="ARBA00041185"/>
    </source>
</evidence>
<keyword evidence="3" id="KW-1003">Cell membrane</keyword>
<dbReference type="AlphaFoldDB" id="A0A1F8CJY0"/>
<feature type="transmembrane region" description="Helical" evidence="21">
    <location>
        <begin position="333"/>
        <end position="354"/>
    </location>
</feature>
<evidence type="ECO:0000256" key="3">
    <source>
        <dbReference type="ARBA" id="ARBA00022475"/>
    </source>
</evidence>
<comment type="catalytic activity">
    <reaction evidence="20">
        <text>[GlcNAc-(1-&gt;4)-Mur2Ac(oyl-L-Ala-gamma-D-Glu-L-Lys-D-Ala-D-Ala)](n)-di-trans,octa-cis-undecaprenyl diphosphate + beta-D-GlcNAc-(1-&gt;4)-Mur2Ac(oyl-L-Ala-gamma-D-Glu-L-Lys-D-Ala-D-Ala)-di-trans,octa-cis-undecaprenyl diphosphate = [GlcNAc-(1-&gt;4)-Mur2Ac(oyl-L-Ala-gamma-D-Glu-L-Lys-D-Ala-D-Ala)](n+1)-di-trans,octa-cis-undecaprenyl diphosphate + di-trans,octa-cis-undecaprenyl diphosphate + H(+)</text>
        <dbReference type="Rhea" id="RHEA:23708"/>
        <dbReference type="Rhea" id="RHEA-COMP:9602"/>
        <dbReference type="Rhea" id="RHEA-COMP:9603"/>
        <dbReference type="ChEBI" id="CHEBI:15378"/>
        <dbReference type="ChEBI" id="CHEBI:58405"/>
        <dbReference type="ChEBI" id="CHEBI:60033"/>
        <dbReference type="ChEBI" id="CHEBI:78435"/>
        <dbReference type="EC" id="2.4.99.28"/>
    </reaction>
</comment>
<evidence type="ECO:0000256" key="7">
    <source>
        <dbReference type="ARBA" id="ARBA00022692"/>
    </source>
</evidence>
<feature type="transmembrane region" description="Helical" evidence="21">
    <location>
        <begin position="300"/>
        <end position="321"/>
    </location>
</feature>
<keyword evidence="13" id="KW-0961">Cell wall biogenesis/degradation</keyword>
<feature type="transmembrane region" description="Helical" evidence="21">
    <location>
        <begin position="108"/>
        <end position="129"/>
    </location>
</feature>
<dbReference type="InterPro" id="IPR013437">
    <property type="entry name" value="FtsW"/>
</dbReference>
<evidence type="ECO:0000256" key="11">
    <source>
        <dbReference type="ARBA" id="ARBA00023136"/>
    </source>
</evidence>
<dbReference type="PANTHER" id="PTHR30474">
    <property type="entry name" value="CELL CYCLE PROTEIN"/>
    <property type="match status" value="1"/>
</dbReference>
<comment type="pathway">
    <text evidence="2">Cell wall biogenesis; peptidoglycan biosynthesis.</text>
</comment>
<dbReference type="EMBL" id="MGHS01000024">
    <property type="protein sequence ID" value="OGM76561.1"/>
    <property type="molecule type" value="Genomic_DNA"/>
</dbReference>
<feature type="transmembrane region" description="Helical" evidence="21">
    <location>
        <begin position="46"/>
        <end position="64"/>
    </location>
</feature>